<evidence type="ECO:0000313" key="3">
    <source>
        <dbReference type="Proteomes" id="UP000758155"/>
    </source>
</evidence>
<evidence type="ECO:0000256" key="1">
    <source>
        <dbReference type="SAM" id="MobiDB-lite"/>
    </source>
</evidence>
<sequence length="258" mass="28956">MKPLNRLARLKPALFKLSYSPAYTSFLPNHIATNTSHPLNITQRRLLKQRKQEGLWWHTTTGTDISKLSCVRHWALRRLKRAFVEELRERGYDESGKLVDVGKIEDAYVQRVVKSGRRVDMAGSLRMHGVPTLVPAKYEKVKEEVRAIVDALVQTAVDAALESRAEESRDKASERRPHAQRAQSQRPTAAPARGRAMKKMVPVEKEPSRVKPKVSPALPIKTRTAVAAAPRVKPKAPARAAPRSRKSSTMSLGEDYCV</sequence>
<dbReference type="EMBL" id="SWKV01000005">
    <property type="protein sequence ID" value="KAF3046052.1"/>
    <property type="molecule type" value="Genomic_DNA"/>
</dbReference>
<feature type="compositionally biased region" description="Basic residues" evidence="1">
    <location>
        <begin position="232"/>
        <end position="246"/>
    </location>
</feature>
<dbReference type="Proteomes" id="UP000758155">
    <property type="component" value="Unassembled WGS sequence"/>
</dbReference>
<protein>
    <submittedName>
        <fullName evidence="2">Uncharacterized protein</fullName>
    </submittedName>
</protein>
<feature type="compositionally biased region" description="Basic and acidic residues" evidence="1">
    <location>
        <begin position="162"/>
        <end position="177"/>
    </location>
</feature>
<gene>
    <name evidence="2" type="ORF">E8E12_010697</name>
</gene>
<keyword evidence="3" id="KW-1185">Reference proteome</keyword>
<evidence type="ECO:0000313" key="2">
    <source>
        <dbReference type="EMBL" id="KAF3046052.1"/>
    </source>
</evidence>
<accession>A0A9P4WYZ4</accession>
<comment type="caution">
    <text evidence="2">The sequence shown here is derived from an EMBL/GenBank/DDBJ whole genome shotgun (WGS) entry which is preliminary data.</text>
</comment>
<reference evidence="2" key="1">
    <citation type="submission" date="2019-04" db="EMBL/GenBank/DDBJ databases">
        <title>Sequencing of skin fungus with MAO and IRED activity.</title>
        <authorList>
            <person name="Marsaioli A.J."/>
            <person name="Bonatto J.M.C."/>
            <person name="Reis Junior O."/>
        </authorList>
    </citation>
    <scope>NUCLEOTIDE SEQUENCE</scope>
    <source>
        <strain evidence="2">28M1</strain>
    </source>
</reference>
<feature type="compositionally biased region" description="Low complexity" evidence="1">
    <location>
        <begin position="221"/>
        <end position="231"/>
    </location>
</feature>
<dbReference type="AlphaFoldDB" id="A0A9P4WYZ4"/>
<dbReference type="OrthoDB" id="5238363at2759"/>
<proteinExistence type="predicted"/>
<name>A0A9P4WYZ4_9PLEO</name>
<organism evidence="2 3">
    <name type="scientific">Didymella heteroderae</name>
    <dbReference type="NCBI Taxonomy" id="1769908"/>
    <lineage>
        <taxon>Eukaryota</taxon>
        <taxon>Fungi</taxon>
        <taxon>Dikarya</taxon>
        <taxon>Ascomycota</taxon>
        <taxon>Pezizomycotina</taxon>
        <taxon>Dothideomycetes</taxon>
        <taxon>Pleosporomycetidae</taxon>
        <taxon>Pleosporales</taxon>
        <taxon>Pleosporineae</taxon>
        <taxon>Didymellaceae</taxon>
        <taxon>Didymella</taxon>
    </lineage>
</organism>
<feature type="region of interest" description="Disordered" evidence="1">
    <location>
        <begin position="162"/>
        <end position="258"/>
    </location>
</feature>